<name>A0A9D4FWX1_DREPO</name>
<accession>A0A9D4FWX1</accession>
<dbReference type="Proteomes" id="UP000828390">
    <property type="component" value="Unassembled WGS sequence"/>
</dbReference>
<dbReference type="AlphaFoldDB" id="A0A9D4FWX1"/>
<comment type="caution">
    <text evidence="1">The sequence shown here is derived from an EMBL/GenBank/DDBJ whole genome shotgun (WGS) entry which is preliminary data.</text>
</comment>
<evidence type="ECO:0000313" key="1">
    <source>
        <dbReference type="EMBL" id="KAH3806769.1"/>
    </source>
</evidence>
<gene>
    <name evidence="1" type="ORF">DPMN_135096</name>
</gene>
<protein>
    <submittedName>
        <fullName evidence="1">Uncharacterized protein</fullName>
    </submittedName>
</protein>
<keyword evidence="2" id="KW-1185">Reference proteome</keyword>
<proteinExistence type="predicted"/>
<organism evidence="1 2">
    <name type="scientific">Dreissena polymorpha</name>
    <name type="common">Zebra mussel</name>
    <name type="synonym">Mytilus polymorpha</name>
    <dbReference type="NCBI Taxonomy" id="45954"/>
    <lineage>
        <taxon>Eukaryota</taxon>
        <taxon>Metazoa</taxon>
        <taxon>Spiralia</taxon>
        <taxon>Lophotrochozoa</taxon>
        <taxon>Mollusca</taxon>
        <taxon>Bivalvia</taxon>
        <taxon>Autobranchia</taxon>
        <taxon>Heteroconchia</taxon>
        <taxon>Euheterodonta</taxon>
        <taxon>Imparidentia</taxon>
        <taxon>Neoheterodontei</taxon>
        <taxon>Myida</taxon>
        <taxon>Dreissenoidea</taxon>
        <taxon>Dreissenidae</taxon>
        <taxon>Dreissena</taxon>
    </lineage>
</organism>
<evidence type="ECO:0000313" key="2">
    <source>
        <dbReference type="Proteomes" id="UP000828390"/>
    </source>
</evidence>
<sequence length="59" mass="6766">MFFRVPNRSGPCGAQRCAICPYMMEAETFSDITGKTHYVRKEVTCKSTNDKIYNNNVKL</sequence>
<reference evidence="1" key="2">
    <citation type="submission" date="2020-11" db="EMBL/GenBank/DDBJ databases">
        <authorList>
            <person name="McCartney M.A."/>
            <person name="Auch B."/>
            <person name="Kono T."/>
            <person name="Mallez S."/>
            <person name="Becker A."/>
            <person name="Gohl D.M."/>
            <person name="Silverstein K.A.T."/>
            <person name="Koren S."/>
            <person name="Bechman K.B."/>
            <person name="Herman A."/>
            <person name="Abrahante J.E."/>
            <person name="Garbe J."/>
        </authorList>
    </citation>
    <scope>NUCLEOTIDE SEQUENCE</scope>
    <source>
        <strain evidence="1">Duluth1</strain>
        <tissue evidence="1">Whole animal</tissue>
    </source>
</reference>
<dbReference type="EMBL" id="JAIWYP010000006">
    <property type="protein sequence ID" value="KAH3806769.1"/>
    <property type="molecule type" value="Genomic_DNA"/>
</dbReference>
<reference evidence="1" key="1">
    <citation type="journal article" date="2019" name="bioRxiv">
        <title>The Genome of the Zebra Mussel, Dreissena polymorpha: A Resource for Invasive Species Research.</title>
        <authorList>
            <person name="McCartney M.A."/>
            <person name="Auch B."/>
            <person name="Kono T."/>
            <person name="Mallez S."/>
            <person name="Zhang Y."/>
            <person name="Obille A."/>
            <person name="Becker A."/>
            <person name="Abrahante J.E."/>
            <person name="Garbe J."/>
            <person name="Badalamenti J.P."/>
            <person name="Herman A."/>
            <person name="Mangelson H."/>
            <person name="Liachko I."/>
            <person name="Sullivan S."/>
            <person name="Sone E.D."/>
            <person name="Koren S."/>
            <person name="Silverstein K.A.T."/>
            <person name="Beckman K.B."/>
            <person name="Gohl D.M."/>
        </authorList>
    </citation>
    <scope>NUCLEOTIDE SEQUENCE</scope>
    <source>
        <strain evidence="1">Duluth1</strain>
        <tissue evidence="1">Whole animal</tissue>
    </source>
</reference>